<sequence length="274" mass="30841">MADRSRMRTHLVADKISDGRQEHSVLQQGLVMDKVLHLFRAVGLDIPPSKEAPTAWADPVMTMMKKHFGLGSKPAVTYTTMEVLEKCLPEEALSTRVEPSSRFEPGEVFKVMWHEPKGAPIGGGSVITEFVALQDHMDEVWTGFRRFIIIANDEGHCTCVPILTYGNQGCRKAGVKPSKHGIVYEQGTAPATLQHEPKLGFDPVRMQMTANNEHISGQSRVNYSKLVTVEHNVKVFFIGRILLDDWDIVRNAVDECWTAKTRDKSHHSNRRSKR</sequence>
<dbReference type="PANTHER" id="PTHR35391">
    <property type="entry name" value="C2H2-TYPE DOMAIN-CONTAINING PROTEIN-RELATED"/>
    <property type="match status" value="1"/>
</dbReference>
<dbReference type="Pfam" id="PF20233">
    <property type="entry name" value="DUF6590"/>
    <property type="match status" value="1"/>
</dbReference>
<reference evidence="2 3" key="1">
    <citation type="journal article" date="2023" name="PLoS ONE">
        <title>Cytospora paraplurivora sp. nov. isolated from orchards with fruit tree decline syndrome in Ontario, Canada.</title>
        <authorList>
            <person name="Ilyukhin E."/>
            <person name="Nguyen H.D.T."/>
            <person name="Castle A.J."/>
            <person name="Ellouze W."/>
        </authorList>
    </citation>
    <scope>NUCLEOTIDE SEQUENCE [LARGE SCALE GENOMIC DNA]</scope>
    <source>
        <strain evidence="2 3">FDS-564</strain>
    </source>
</reference>
<feature type="domain" description="DUF6590" evidence="1">
    <location>
        <begin position="101"/>
        <end position="248"/>
    </location>
</feature>
<comment type="caution">
    <text evidence="2">The sequence shown here is derived from an EMBL/GenBank/DDBJ whole genome shotgun (WGS) entry which is preliminary data.</text>
</comment>
<proteinExistence type="predicted"/>
<dbReference type="AlphaFoldDB" id="A0AAN9YPW0"/>
<dbReference type="InterPro" id="IPR046497">
    <property type="entry name" value="DUF6590"/>
</dbReference>
<organism evidence="2 3">
    <name type="scientific">Cytospora paraplurivora</name>
    <dbReference type="NCBI Taxonomy" id="2898453"/>
    <lineage>
        <taxon>Eukaryota</taxon>
        <taxon>Fungi</taxon>
        <taxon>Dikarya</taxon>
        <taxon>Ascomycota</taxon>
        <taxon>Pezizomycotina</taxon>
        <taxon>Sordariomycetes</taxon>
        <taxon>Sordariomycetidae</taxon>
        <taxon>Diaporthales</taxon>
        <taxon>Cytosporaceae</taxon>
        <taxon>Cytospora</taxon>
    </lineage>
</organism>
<keyword evidence="3" id="KW-1185">Reference proteome</keyword>
<dbReference type="EMBL" id="JAJSPL020000001">
    <property type="protein sequence ID" value="KAK7749810.1"/>
    <property type="molecule type" value="Genomic_DNA"/>
</dbReference>
<gene>
    <name evidence="2" type="ORF">SLS53_000390</name>
</gene>
<evidence type="ECO:0000259" key="1">
    <source>
        <dbReference type="Pfam" id="PF20233"/>
    </source>
</evidence>
<dbReference type="Proteomes" id="UP001320245">
    <property type="component" value="Unassembled WGS sequence"/>
</dbReference>
<name>A0AAN9YPW0_9PEZI</name>
<accession>A0AAN9YPW0</accession>
<evidence type="ECO:0000313" key="3">
    <source>
        <dbReference type="Proteomes" id="UP001320245"/>
    </source>
</evidence>
<protein>
    <recommendedName>
        <fullName evidence="1">DUF6590 domain-containing protein</fullName>
    </recommendedName>
</protein>
<evidence type="ECO:0000313" key="2">
    <source>
        <dbReference type="EMBL" id="KAK7749810.1"/>
    </source>
</evidence>
<dbReference type="PANTHER" id="PTHR35391:SF5">
    <property type="entry name" value="DUF6590 DOMAIN-CONTAINING PROTEIN"/>
    <property type="match status" value="1"/>
</dbReference>